<feature type="region of interest" description="Disordered" evidence="1">
    <location>
        <begin position="1"/>
        <end position="66"/>
    </location>
</feature>
<dbReference type="WBParaSite" id="PDA_v2.g19519.t1">
    <property type="protein sequence ID" value="PDA_v2.g19519.t1"/>
    <property type="gene ID" value="PDA_v2.g19519"/>
</dbReference>
<evidence type="ECO:0000313" key="3">
    <source>
        <dbReference type="WBParaSite" id="PDA_v2.g19519.t1"/>
    </source>
</evidence>
<reference evidence="3" key="1">
    <citation type="submission" date="2022-11" db="UniProtKB">
        <authorList>
            <consortium name="WormBaseParasite"/>
        </authorList>
    </citation>
    <scope>IDENTIFICATION</scope>
</reference>
<name>A0A914PXC4_9BILA</name>
<accession>A0A914PXC4</accession>
<proteinExistence type="predicted"/>
<evidence type="ECO:0000313" key="2">
    <source>
        <dbReference type="Proteomes" id="UP000887578"/>
    </source>
</evidence>
<evidence type="ECO:0000256" key="1">
    <source>
        <dbReference type="SAM" id="MobiDB-lite"/>
    </source>
</evidence>
<protein>
    <submittedName>
        <fullName evidence="3">Uncharacterized protein</fullName>
    </submittedName>
</protein>
<keyword evidence="2" id="KW-1185">Reference proteome</keyword>
<dbReference type="AlphaFoldDB" id="A0A914PXC4"/>
<feature type="compositionally biased region" description="Polar residues" evidence="1">
    <location>
        <begin position="37"/>
        <end position="54"/>
    </location>
</feature>
<dbReference type="Proteomes" id="UP000887578">
    <property type="component" value="Unplaced"/>
</dbReference>
<organism evidence="2 3">
    <name type="scientific">Panagrolaimus davidi</name>
    <dbReference type="NCBI Taxonomy" id="227884"/>
    <lineage>
        <taxon>Eukaryota</taxon>
        <taxon>Metazoa</taxon>
        <taxon>Ecdysozoa</taxon>
        <taxon>Nematoda</taxon>
        <taxon>Chromadorea</taxon>
        <taxon>Rhabditida</taxon>
        <taxon>Tylenchina</taxon>
        <taxon>Panagrolaimomorpha</taxon>
        <taxon>Panagrolaimoidea</taxon>
        <taxon>Panagrolaimidae</taxon>
        <taxon>Panagrolaimus</taxon>
    </lineage>
</organism>
<sequence>MFDSDDENAETFTGSTAAPEHLIPPTFNANRPLPPLQSWQLTNQRPPSTQRSQPRNPPRHVPWEQNRNIYIPEADEDPFYRFPDAIKLNGFIITNEISRIRHQDYSFMVFCQEDQSIYGIPRRLTTPPYGIKLNEEQRWRKKRDLEFGRKVDFVLGRFRGISAVEEYAKGPADSIIAENVEGKNCVSFS</sequence>